<organism evidence="1 2">
    <name type="scientific">Gigaspora rosea</name>
    <dbReference type="NCBI Taxonomy" id="44941"/>
    <lineage>
        <taxon>Eukaryota</taxon>
        <taxon>Fungi</taxon>
        <taxon>Fungi incertae sedis</taxon>
        <taxon>Mucoromycota</taxon>
        <taxon>Glomeromycotina</taxon>
        <taxon>Glomeromycetes</taxon>
        <taxon>Diversisporales</taxon>
        <taxon>Gigasporaceae</taxon>
        <taxon>Gigaspora</taxon>
    </lineage>
</organism>
<dbReference type="EMBL" id="QKWP01000507">
    <property type="protein sequence ID" value="RIB18935.1"/>
    <property type="molecule type" value="Genomic_DNA"/>
</dbReference>
<dbReference type="AlphaFoldDB" id="A0A397V930"/>
<dbReference type="OrthoDB" id="2440590at2759"/>
<evidence type="ECO:0000313" key="1">
    <source>
        <dbReference type="EMBL" id="RIB18935.1"/>
    </source>
</evidence>
<comment type="caution">
    <text evidence="1">The sequence shown here is derived from an EMBL/GenBank/DDBJ whole genome shotgun (WGS) entry which is preliminary data.</text>
</comment>
<sequence>MDNRSNMVKTIKCMPNIIQIPCMAHTLQLVIGKELIDAELLVSCPKRLMLFFTMPKQMERLLNAQRNDLENYNHQLRIITDVPTSAITVIKQELLIYNNNSNIDFDFSFDVFDDDAIYEGNKEVVDNYISSKQQCVNINNSQNCIDLEKKVKSILYDAILHYWDVPSNEAILAMLLDPQCKPLLFMTESLTNRAFELLKTVYKES</sequence>
<dbReference type="Proteomes" id="UP000266673">
    <property type="component" value="Unassembled WGS sequence"/>
</dbReference>
<accession>A0A397V930</accession>
<evidence type="ECO:0000313" key="2">
    <source>
        <dbReference type="Proteomes" id="UP000266673"/>
    </source>
</evidence>
<name>A0A397V930_9GLOM</name>
<reference evidence="1 2" key="1">
    <citation type="submission" date="2018-06" db="EMBL/GenBank/DDBJ databases">
        <title>Comparative genomics reveals the genomic features of Rhizophagus irregularis, R. cerebriforme, R. diaphanum and Gigaspora rosea, and their symbiotic lifestyle signature.</title>
        <authorList>
            <person name="Morin E."/>
            <person name="San Clemente H."/>
            <person name="Chen E.C.H."/>
            <person name="De La Providencia I."/>
            <person name="Hainaut M."/>
            <person name="Kuo A."/>
            <person name="Kohler A."/>
            <person name="Murat C."/>
            <person name="Tang N."/>
            <person name="Roy S."/>
            <person name="Loubradou J."/>
            <person name="Henrissat B."/>
            <person name="Grigoriev I.V."/>
            <person name="Corradi N."/>
            <person name="Roux C."/>
            <person name="Martin F.M."/>
        </authorList>
    </citation>
    <scope>NUCLEOTIDE SEQUENCE [LARGE SCALE GENOMIC DNA]</scope>
    <source>
        <strain evidence="1 2">DAOM 194757</strain>
    </source>
</reference>
<proteinExistence type="predicted"/>
<gene>
    <name evidence="1" type="ORF">C2G38_2183263</name>
</gene>
<keyword evidence="2" id="KW-1185">Reference proteome</keyword>
<protein>
    <submittedName>
        <fullName evidence="1">Uncharacterized protein</fullName>
    </submittedName>
</protein>